<evidence type="ECO:0000313" key="1">
    <source>
        <dbReference type="EMBL" id="POZ49873.1"/>
    </source>
</evidence>
<reference evidence="1 2" key="1">
    <citation type="submission" date="2017-11" db="EMBL/GenBank/DDBJ databases">
        <title>Draft Genome Sequence of Methylobacter psychrotolerans Sph1T, an Obligate Methanotroph from Low-Temperature Environments.</title>
        <authorList>
            <person name="Oshkin I.Y."/>
            <person name="Miroshnikov K."/>
            <person name="Belova S.E."/>
            <person name="Korzhenkov A."/>
            <person name="Toshchakov S.V."/>
            <person name="Dedysh S.N."/>
        </authorList>
    </citation>
    <scope>NUCLEOTIDE SEQUENCE [LARGE SCALE GENOMIC DNA]</scope>
    <source>
        <strain evidence="1 2">Sph1</strain>
    </source>
</reference>
<dbReference type="EMBL" id="PGFZ01000020">
    <property type="protein sequence ID" value="POZ49873.1"/>
    <property type="molecule type" value="Genomic_DNA"/>
</dbReference>
<protein>
    <submittedName>
        <fullName evidence="1">Uncharacterized protein</fullName>
    </submittedName>
</protein>
<dbReference type="Proteomes" id="UP000237423">
    <property type="component" value="Unassembled WGS sequence"/>
</dbReference>
<sequence length="58" mass="7130">MFRFFMCYLPFDFDQLIEKTSGNVFTLVYRAIVPMLRKNQVYQPKRHQTPFFKVQHKV</sequence>
<comment type="caution">
    <text evidence="1">The sequence shown here is derived from an EMBL/GenBank/DDBJ whole genome shotgun (WGS) entry which is preliminary data.</text>
</comment>
<organism evidence="1 2">
    <name type="scientific">Methylovulum psychrotolerans</name>
    <dbReference type="NCBI Taxonomy" id="1704499"/>
    <lineage>
        <taxon>Bacteria</taxon>
        <taxon>Pseudomonadati</taxon>
        <taxon>Pseudomonadota</taxon>
        <taxon>Gammaproteobacteria</taxon>
        <taxon>Methylococcales</taxon>
        <taxon>Methylococcaceae</taxon>
        <taxon>Methylovulum</taxon>
    </lineage>
</organism>
<accession>A0A2S5CGD6</accession>
<evidence type="ECO:0000313" key="2">
    <source>
        <dbReference type="Proteomes" id="UP000237423"/>
    </source>
</evidence>
<gene>
    <name evidence="1" type="ORF">AADEFJLK_04319</name>
</gene>
<name>A0A2S5CGD6_9GAMM</name>
<dbReference type="RefSeq" id="WP_170065213.1">
    <property type="nucleotide sequence ID" value="NZ_PGFZ01000020.1"/>
</dbReference>
<proteinExistence type="predicted"/>
<dbReference type="AlphaFoldDB" id="A0A2S5CGD6"/>